<keyword evidence="1" id="KW-0813">Transport</keyword>
<dbReference type="SMART" id="SM00382">
    <property type="entry name" value="AAA"/>
    <property type="match status" value="1"/>
</dbReference>
<dbReference type="InterPro" id="IPR051782">
    <property type="entry name" value="ABC_Transporter_VariousFunc"/>
</dbReference>
<feature type="domain" description="ABC transporter" evidence="4">
    <location>
        <begin position="5"/>
        <end position="220"/>
    </location>
</feature>
<accession>A0ABS6TD75</accession>
<dbReference type="PANTHER" id="PTHR42939">
    <property type="entry name" value="ABC TRANSPORTER ATP-BINDING PROTEIN ALBC-RELATED"/>
    <property type="match status" value="1"/>
</dbReference>
<proteinExistence type="predicted"/>
<dbReference type="RefSeq" id="WP_218325842.1">
    <property type="nucleotide sequence ID" value="NZ_JAHUZB010000003.1"/>
</dbReference>
<comment type="caution">
    <text evidence="5">The sequence shown here is derived from an EMBL/GenBank/DDBJ whole genome shotgun (WGS) entry which is preliminary data.</text>
</comment>
<protein>
    <submittedName>
        <fullName evidence="5">ATP-binding cassette domain-containing protein</fullName>
    </submittedName>
</protein>
<dbReference type="GO" id="GO:0005524">
    <property type="term" value="F:ATP binding"/>
    <property type="evidence" value="ECO:0007669"/>
    <property type="project" value="UniProtKB-KW"/>
</dbReference>
<dbReference type="EMBL" id="JAHUZB010000003">
    <property type="protein sequence ID" value="MBV7390789.1"/>
    <property type="molecule type" value="Genomic_DNA"/>
</dbReference>
<dbReference type="Proteomes" id="UP000774130">
    <property type="component" value="Unassembled WGS sequence"/>
</dbReference>
<name>A0ABS6TD75_9ENTE</name>
<dbReference type="InterPro" id="IPR017871">
    <property type="entry name" value="ABC_transporter-like_CS"/>
</dbReference>
<reference evidence="5 6" key="1">
    <citation type="submission" date="2021-06" db="EMBL/GenBank/DDBJ databases">
        <title>Enterococcus alishanensis sp. nov., a novel lactic acid bacterium isolated from fresh coffee beans.</title>
        <authorList>
            <person name="Chen Y.-S."/>
        </authorList>
    </citation>
    <scope>NUCLEOTIDE SEQUENCE [LARGE SCALE GENOMIC DNA]</scope>
    <source>
        <strain evidence="5 6">ALS3</strain>
    </source>
</reference>
<evidence type="ECO:0000313" key="6">
    <source>
        <dbReference type="Proteomes" id="UP000774130"/>
    </source>
</evidence>
<evidence type="ECO:0000256" key="2">
    <source>
        <dbReference type="ARBA" id="ARBA00022741"/>
    </source>
</evidence>
<evidence type="ECO:0000313" key="5">
    <source>
        <dbReference type="EMBL" id="MBV7390789.1"/>
    </source>
</evidence>
<keyword evidence="6" id="KW-1185">Reference proteome</keyword>
<evidence type="ECO:0000256" key="1">
    <source>
        <dbReference type="ARBA" id="ARBA00022448"/>
    </source>
</evidence>
<organism evidence="5 6">
    <name type="scientific">Enterococcus alishanensis</name>
    <dbReference type="NCBI Taxonomy" id="1303817"/>
    <lineage>
        <taxon>Bacteria</taxon>
        <taxon>Bacillati</taxon>
        <taxon>Bacillota</taxon>
        <taxon>Bacilli</taxon>
        <taxon>Lactobacillales</taxon>
        <taxon>Enterococcaceae</taxon>
        <taxon>Enterococcus</taxon>
    </lineage>
</organism>
<sequence>MNGLVEVKDVRKNYNGNEVLKGIDLVAFPGEVLVVLGKNGAGKSTLFKLIGGLAEQTSGEIQLNQNNTGFSINEPVFYEHLSGWENLAIHCQYYNVSEEKIGYWLKKVGLSVENQQPVKNYSLGMRQRLVIARCLIHNPDILLIDEPLNGLDPKGIKDFRELLQELKEQNKTIIISSHILSEVQSIANRIVVLYEGKMVLQTLAKDFSTESPTVFENKMINWMEGI</sequence>
<dbReference type="PROSITE" id="PS50893">
    <property type="entry name" value="ABC_TRANSPORTER_2"/>
    <property type="match status" value="1"/>
</dbReference>
<evidence type="ECO:0000256" key="3">
    <source>
        <dbReference type="ARBA" id="ARBA00022840"/>
    </source>
</evidence>
<evidence type="ECO:0000259" key="4">
    <source>
        <dbReference type="PROSITE" id="PS50893"/>
    </source>
</evidence>
<keyword evidence="2" id="KW-0547">Nucleotide-binding</keyword>
<dbReference type="PROSITE" id="PS00211">
    <property type="entry name" value="ABC_TRANSPORTER_1"/>
    <property type="match status" value="1"/>
</dbReference>
<dbReference type="PANTHER" id="PTHR42939:SF1">
    <property type="entry name" value="ABC TRANSPORTER ATP-BINDING PROTEIN ALBC-RELATED"/>
    <property type="match status" value="1"/>
</dbReference>
<dbReference type="Pfam" id="PF00005">
    <property type="entry name" value="ABC_tran"/>
    <property type="match status" value="1"/>
</dbReference>
<gene>
    <name evidence="5" type="ORF">KUA55_08865</name>
</gene>
<keyword evidence="3 5" id="KW-0067">ATP-binding</keyword>
<dbReference type="InterPro" id="IPR003439">
    <property type="entry name" value="ABC_transporter-like_ATP-bd"/>
</dbReference>
<dbReference type="InterPro" id="IPR003593">
    <property type="entry name" value="AAA+_ATPase"/>
</dbReference>